<dbReference type="GO" id="GO:0000921">
    <property type="term" value="P:septin ring assembly"/>
    <property type="evidence" value="ECO:0007669"/>
    <property type="project" value="TreeGrafter"/>
</dbReference>
<evidence type="ECO:0000256" key="9">
    <source>
        <dbReference type="ARBA" id="ARBA00033158"/>
    </source>
</evidence>
<dbReference type="PANTHER" id="PTHR34981:SF1">
    <property type="entry name" value="CELL DIVISION PROTEIN ZAPA"/>
    <property type="match status" value="1"/>
</dbReference>
<dbReference type="AlphaFoldDB" id="A0A923LUL6"/>
<dbReference type="InterPro" id="IPR053712">
    <property type="entry name" value="Bac_CellDiv_Activator"/>
</dbReference>
<dbReference type="GO" id="GO:0030428">
    <property type="term" value="C:cell septum"/>
    <property type="evidence" value="ECO:0007669"/>
    <property type="project" value="TreeGrafter"/>
</dbReference>
<dbReference type="InterPro" id="IPR007838">
    <property type="entry name" value="Cell_div_ZapA-like"/>
</dbReference>
<comment type="subcellular location">
    <subcellularLocation>
        <location evidence="1">Cytoplasm</location>
    </subcellularLocation>
</comment>
<evidence type="ECO:0000256" key="1">
    <source>
        <dbReference type="ARBA" id="ARBA00004496"/>
    </source>
</evidence>
<evidence type="ECO:0000256" key="2">
    <source>
        <dbReference type="ARBA" id="ARBA00015195"/>
    </source>
</evidence>
<evidence type="ECO:0000256" key="10">
    <source>
        <dbReference type="SAM" id="Coils"/>
    </source>
</evidence>
<dbReference type="GO" id="GO:0032153">
    <property type="term" value="C:cell division site"/>
    <property type="evidence" value="ECO:0007669"/>
    <property type="project" value="TreeGrafter"/>
</dbReference>
<accession>A0A923LUL6</accession>
<gene>
    <name evidence="11" type="ORF">H8S45_04075</name>
</gene>
<evidence type="ECO:0000313" key="11">
    <source>
        <dbReference type="EMBL" id="MBC5724637.1"/>
    </source>
</evidence>
<keyword evidence="5" id="KW-0717">Septation</keyword>
<dbReference type="Gene3D" id="6.10.250.790">
    <property type="match status" value="1"/>
</dbReference>
<dbReference type="EMBL" id="JACOPL010000003">
    <property type="protein sequence ID" value="MBC5724637.1"/>
    <property type="molecule type" value="Genomic_DNA"/>
</dbReference>
<comment type="function">
    <text evidence="7">Activator of cell division through the inhibition of FtsZ GTPase activity, therefore promoting FtsZ assembly into bundles of protofilaments necessary for the formation of the division Z ring. It is recruited early at mid-cell but it is not essential for cell division.</text>
</comment>
<keyword evidence="10" id="KW-0175">Coiled coil</keyword>
<keyword evidence="12" id="KW-1185">Reference proteome</keyword>
<dbReference type="GO" id="GO:0043093">
    <property type="term" value="P:FtsZ-dependent cytokinesis"/>
    <property type="evidence" value="ECO:0007669"/>
    <property type="project" value="TreeGrafter"/>
</dbReference>
<dbReference type="GO" id="GO:0000917">
    <property type="term" value="P:division septum assembly"/>
    <property type="evidence" value="ECO:0007669"/>
    <property type="project" value="UniProtKB-KW"/>
</dbReference>
<evidence type="ECO:0000313" key="12">
    <source>
        <dbReference type="Proteomes" id="UP000606499"/>
    </source>
</evidence>
<evidence type="ECO:0000256" key="5">
    <source>
        <dbReference type="ARBA" id="ARBA00023210"/>
    </source>
</evidence>
<reference evidence="11" key="1">
    <citation type="submission" date="2020-08" db="EMBL/GenBank/DDBJ databases">
        <title>Genome public.</title>
        <authorList>
            <person name="Liu C."/>
            <person name="Sun Q."/>
        </authorList>
    </citation>
    <scope>NUCLEOTIDE SEQUENCE</scope>
    <source>
        <strain evidence="11">NSJ-28</strain>
    </source>
</reference>
<protein>
    <recommendedName>
        <fullName evidence="2">Cell division protein ZapA</fullName>
    </recommendedName>
    <alternativeName>
        <fullName evidence="9">Z ring-associated protein ZapA</fullName>
    </alternativeName>
</protein>
<dbReference type="InterPro" id="IPR036192">
    <property type="entry name" value="Cell_div_ZapA-like_sf"/>
</dbReference>
<evidence type="ECO:0000256" key="8">
    <source>
        <dbReference type="ARBA" id="ARBA00026068"/>
    </source>
</evidence>
<dbReference type="SUPFAM" id="SSF102829">
    <property type="entry name" value="Cell division protein ZapA-like"/>
    <property type="match status" value="1"/>
</dbReference>
<dbReference type="GO" id="GO:0005829">
    <property type="term" value="C:cytosol"/>
    <property type="evidence" value="ECO:0007669"/>
    <property type="project" value="TreeGrafter"/>
</dbReference>
<dbReference type="Pfam" id="PF05164">
    <property type="entry name" value="ZapA"/>
    <property type="match status" value="1"/>
</dbReference>
<dbReference type="RefSeq" id="WP_054326835.1">
    <property type="nucleotide sequence ID" value="NZ_JACOPL010000003.1"/>
</dbReference>
<feature type="coiled-coil region" evidence="10">
    <location>
        <begin position="62"/>
        <end position="89"/>
    </location>
</feature>
<evidence type="ECO:0000256" key="4">
    <source>
        <dbReference type="ARBA" id="ARBA00022618"/>
    </source>
</evidence>
<proteinExistence type="predicted"/>
<evidence type="ECO:0000256" key="7">
    <source>
        <dbReference type="ARBA" id="ARBA00024910"/>
    </source>
</evidence>
<evidence type="ECO:0000256" key="3">
    <source>
        <dbReference type="ARBA" id="ARBA00022490"/>
    </source>
</evidence>
<evidence type="ECO:0000256" key="6">
    <source>
        <dbReference type="ARBA" id="ARBA00023306"/>
    </source>
</evidence>
<dbReference type="PANTHER" id="PTHR34981">
    <property type="entry name" value="CELL DIVISION PROTEIN ZAPA"/>
    <property type="match status" value="1"/>
</dbReference>
<dbReference type="Proteomes" id="UP000606499">
    <property type="component" value="Unassembled WGS sequence"/>
</dbReference>
<sequence>MANRVTIQIAGQHYTMLANETVEYMNEVAELAQQTIAECGGSASFASTRALALATVNLADEYIKAKTAAEAAEAKCRALEAENTALRQQVSRNSANHPGNRRK</sequence>
<comment type="subunit">
    <text evidence="8">Homodimer. Interacts with FtsZ.</text>
</comment>
<keyword evidence="6" id="KW-0131">Cell cycle</keyword>
<comment type="caution">
    <text evidence="11">The sequence shown here is derived from an EMBL/GenBank/DDBJ whole genome shotgun (WGS) entry which is preliminary data.</text>
</comment>
<organism evidence="11 12">
    <name type="scientific">Agathobaculum faecis</name>
    <dbReference type="NCBI Taxonomy" id="2763013"/>
    <lineage>
        <taxon>Bacteria</taxon>
        <taxon>Bacillati</taxon>
        <taxon>Bacillota</taxon>
        <taxon>Clostridia</taxon>
        <taxon>Eubacteriales</taxon>
        <taxon>Butyricicoccaceae</taxon>
        <taxon>Agathobaculum</taxon>
    </lineage>
</organism>
<keyword evidence="3" id="KW-0963">Cytoplasm</keyword>
<name>A0A923LUL6_9FIRM</name>
<keyword evidence="4 11" id="KW-0132">Cell division</keyword>